<dbReference type="EMBL" id="SDWU01000005">
    <property type="protein sequence ID" value="RYC03518.1"/>
    <property type="molecule type" value="Genomic_DNA"/>
</dbReference>
<name>A0A4Q2SI30_9ACTN</name>
<feature type="region of interest" description="Disordered" evidence="1">
    <location>
        <begin position="94"/>
        <end position="122"/>
    </location>
</feature>
<organism evidence="2 3">
    <name type="scientific">Nocardioides ganghwensis</name>
    <dbReference type="NCBI Taxonomy" id="252230"/>
    <lineage>
        <taxon>Bacteria</taxon>
        <taxon>Bacillati</taxon>
        <taxon>Actinomycetota</taxon>
        <taxon>Actinomycetes</taxon>
        <taxon>Propionibacteriales</taxon>
        <taxon>Nocardioidaceae</taxon>
        <taxon>Nocardioides</taxon>
    </lineage>
</organism>
<gene>
    <name evidence="2" type="ORF">EUA07_05915</name>
</gene>
<evidence type="ECO:0000256" key="1">
    <source>
        <dbReference type="SAM" id="MobiDB-lite"/>
    </source>
</evidence>
<reference evidence="2 3" key="1">
    <citation type="submission" date="2019-01" db="EMBL/GenBank/DDBJ databases">
        <title>Novel species of Nocardioides.</title>
        <authorList>
            <person name="Liu Q."/>
            <person name="Xin Y.-H."/>
        </authorList>
    </citation>
    <scope>NUCLEOTIDE SEQUENCE [LARGE SCALE GENOMIC DNA]</scope>
    <source>
        <strain evidence="2 3">CGMCC 4.6875</strain>
    </source>
</reference>
<comment type="caution">
    <text evidence="2">The sequence shown here is derived from an EMBL/GenBank/DDBJ whole genome shotgun (WGS) entry which is preliminary data.</text>
</comment>
<dbReference type="InterPro" id="IPR045538">
    <property type="entry name" value="CIS_TMP"/>
</dbReference>
<evidence type="ECO:0000313" key="3">
    <source>
        <dbReference type="Proteomes" id="UP000293291"/>
    </source>
</evidence>
<protein>
    <submittedName>
        <fullName evidence="2">Uncharacterized protein</fullName>
    </submittedName>
</protein>
<proteinExistence type="predicted"/>
<evidence type="ECO:0000313" key="2">
    <source>
        <dbReference type="EMBL" id="RYC03518.1"/>
    </source>
</evidence>
<keyword evidence="3" id="KW-1185">Reference proteome</keyword>
<dbReference type="AlphaFoldDB" id="A0A4Q2SI30"/>
<dbReference type="OrthoDB" id="499748at2"/>
<dbReference type="Pfam" id="PF19268">
    <property type="entry name" value="CIS_TMP"/>
    <property type="match status" value="1"/>
</dbReference>
<accession>A0A4Q2SI30</accession>
<sequence>MALPATIAVRRHVLEVEVRGSESDGLLVQRHLSGTVHGLVARALETALAGVVPEDDRLVVDRLDIEVDDVPYDALDDALAQAVRRDVEAFFRRHLPPPDRRTGRSAHAPDPTTGANGPIVRSGPAATVEEAFVAFLRDGRLPWAFRPAHDDLERAVSEAWAGDILADALGREALVHALDAPVVRLRVVKQFSASFVHDLVDRVAPRVAGPLAEASGLRAAPGPDGPRWWSAFLRQVELAALTAVAERRTVTAQELVRRALAALPEQVRADPELAQHLGRRWPRVSLDVPTTLAPERPRAARAAVRGSAHEAGRMPAGATGDVTSLLVDHAGLVLLHPFLPRFLAGLGVTAGEELLDADRAVALLHHLATGDAVVPEQATPLAKVLCGMSLGEPVERDPDLTEDEVTEATALLEAVVGHWEALRNTSPDTLRAEFLTRPGTLSAEGGDWVLRVEDRSVDILLEELPWGISMVRTPWMERMLRVEWRA</sequence>
<dbReference type="Proteomes" id="UP000293291">
    <property type="component" value="Unassembled WGS sequence"/>
</dbReference>
<dbReference type="RefSeq" id="WP_129454073.1">
    <property type="nucleotide sequence ID" value="NZ_JACXYX010000008.1"/>
</dbReference>